<dbReference type="OrthoDB" id="10624399at2759"/>
<evidence type="ECO:0000313" key="2">
    <source>
        <dbReference type="Proteomes" id="UP000626092"/>
    </source>
</evidence>
<name>A0A834H3C2_RHOSS</name>
<sequence length="161" mass="17379">MDLGVLEVGLGIETKFGLAEVGGGCGVVDWDVVRGGDKAGEVKELWHGNGTIITSTSACFGHTADQGASLFMSLSGQVSGVCFYRLSKRRTADEHNAPDILIGVGFTRSSDNRVNGELHTTIRLSFITMQEFCPRLHPVLHNLNLDEITIKMGNLNVDYPS</sequence>
<dbReference type="AlphaFoldDB" id="A0A834H3C2"/>
<dbReference type="EMBL" id="WJXA01000004">
    <property type="protein sequence ID" value="KAF7146707.1"/>
    <property type="molecule type" value="Genomic_DNA"/>
</dbReference>
<proteinExistence type="predicted"/>
<organism evidence="1 2">
    <name type="scientific">Rhododendron simsii</name>
    <name type="common">Sims's rhododendron</name>
    <dbReference type="NCBI Taxonomy" id="118357"/>
    <lineage>
        <taxon>Eukaryota</taxon>
        <taxon>Viridiplantae</taxon>
        <taxon>Streptophyta</taxon>
        <taxon>Embryophyta</taxon>
        <taxon>Tracheophyta</taxon>
        <taxon>Spermatophyta</taxon>
        <taxon>Magnoliopsida</taxon>
        <taxon>eudicotyledons</taxon>
        <taxon>Gunneridae</taxon>
        <taxon>Pentapetalae</taxon>
        <taxon>asterids</taxon>
        <taxon>Ericales</taxon>
        <taxon>Ericaceae</taxon>
        <taxon>Ericoideae</taxon>
        <taxon>Rhodoreae</taxon>
        <taxon>Rhododendron</taxon>
    </lineage>
</organism>
<keyword evidence="2" id="KW-1185">Reference proteome</keyword>
<reference evidence="1" key="1">
    <citation type="submission" date="2019-11" db="EMBL/GenBank/DDBJ databases">
        <authorList>
            <person name="Liu Y."/>
            <person name="Hou J."/>
            <person name="Li T.-Q."/>
            <person name="Guan C.-H."/>
            <person name="Wu X."/>
            <person name="Wu H.-Z."/>
            <person name="Ling F."/>
            <person name="Zhang R."/>
            <person name="Shi X.-G."/>
            <person name="Ren J.-P."/>
            <person name="Chen E.-F."/>
            <person name="Sun J.-M."/>
        </authorList>
    </citation>
    <scope>NUCLEOTIDE SEQUENCE</scope>
    <source>
        <strain evidence="1">Adult_tree_wgs_1</strain>
        <tissue evidence="1">Leaves</tissue>
    </source>
</reference>
<comment type="caution">
    <text evidence="1">The sequence shown here is derived from an EMBL/GenBank/DDBJ whole genome shotgun (WGS) entry which is preliminary data.</text>
</comment>
<evidence type="ECO:0000313" key="1">
    <source>
        <dbReference type="EMBL" id="KAF7146707.1"/>
    </source>
</evidence>
<protein>
    <submittedName>
        <fullName evidence="1">Uncharacterized protein</fullName>
    </submittedName>
</protein>
<dbReference type="Proteomes" id="UP000626092">
    <property type="component" value="Unassembled WGS sequence"/>
</dbReference>
<accession>A0A834H3C2</accession>
<gene>
    <name evidence="1" type="ORF">RHSIM_Rhsim04G0105600</name>
</gene>